<evidence type="ECO:0000256" key="3">
    <source>
        <dbReference type="ARBA" id="ARBA00023157"/>
    </source>
</evidence>
<dbReference type="FunFam" id="3.10.250.10:FF:000006">
    <property type="entry name" value="neurotrypsin isoform X2"/>
    <property type="match status" value="4"/>
</dbReference>
<feature type="disulfide bond" evidence="5">
    <location>
        <begin position="99"/>
        <end position="109"/>
    </location>
</feature>
<keyword evidence="1 7" id="KW-0732">Signal</keyword>
<accession>A0AAV1FDZ2</accession>
<feature type="domain" description="SRCR" evidence="8">
    <location>
        <begin position="342"/>
        <end position="442"/>
    </location>
</feature>
<keyword evidence="3 5" id="KW-1015">Disulfide bond</keyword>
<feature type="disulfide bond" evidence="5">
    <location>
        <begin position="484"/>
        <end position="545"/>
    </location>
</feature>
<feature type="disulfide bond" evidence="5">
    <location>
        <begin position="263"/>
        <end position="327"/>
    </location>
</feature>
<feature type="domain" description="Ig-like" evidence="9">
    <location>
        <begin position="558"/>
        <end position="645"/>
    </location>
</feature>
<dbReference type="PANTHER" id="PTHR48071">
    <property type="entry name" value="SRCR DOMAIN-CONTAINING PROTEIN"/>
    <property type="match status" value="1"/>
</dbReference>
<feature type="disulfide bond" evidence="5">
    <location>
        <begin position="55"/>
        <end position="119"/>
    </location>
</feature>
<sequence length="722" mass="77856">MKSVKQRNRVLMYRACLLLAFSSPAAGFQVRLSGSKSSCSGRVEVFINDTWGTVCDDGWDSREAEVVCRQLNCGKVLDDPRRSAFGYGSGPIWLDDISCSGNERSLSECRHNEFGNHNCGHSEDAAVTCSDFQVRLSGSESSCSGRVEVFINGIKGTVCNDGWDLQEAEVVCRELNCGKAVDTPKGPVFGDGSGPIWLNGVSCSGGERSLSQCRRNGFGKRNCGHGEDAAVICSGFQVRLSGSESSCSGRVEVMPNGTWGTVCDDGWDFRDANVVCRQLNCGKALNIPRGSIFGNGSGPIWMDDVSCSGDERSLSECQHNGFGIHNCGHSEDASVICSGLLVRLNESESSCSGRVEVFTNDSWVTVCDDGWDLQEAEVVCRQLNCGKALGAQGGSFFGNGSGPVWFDGVSCSGNESSLSKCQFNGFGRHDCGHGEEAAVICSGLQIRLSGSESSCSGRVEVMPNGTWGTVCDDGWDFQDANVVCRQLNCGKAFNIPGGSLFGKGSGPIWLDDVSCLGDERSLSECQHNGFGKHNCGHKEDAAVICSDALQLSISLTSPNEGLVWTPEGAEVTRGYSFVVTCSTNGRYFDGQFSLLSSSSNIGWFFTKAVNHSVSFDFPVAEYEDQGNYSCVFEDKLHTRRFKSIETAPLRVVIKSSQYLPVSAVVRIVLLLTLTLVVFFVVCKQRQQAKQSETAAVEYHCEHERVDFADIEPVGQGGREENS</sequence>
<dbReference type="PANTHER" id="PTHR48071:SF27">
    <property type="entry name" value="SCAVENGER RECEPTOR CYSTEINE-RICH TYPE 1 PROTEIN M130-LIKE"/>
    <property type="match status" value="1"/>
</dbReference>
<evidence type="ECO:0000256" key="1">
    <source>
        <dbReference type="ARBA" id="ARBA00022729"/>
    </source>
</evidence>
<evidence type="ECO:0000256" key="4">
    <source>
        <dbReference type="ARBA" id="ARBA00023180"/>
    </source>
</evidence>
<evidence type="ECO:0000256" key="2">
    <source>
        <dbReference type="ARBA" id="ARBA00022737"/>
    </source>
</evidence>
<dbReference type="InterPro" id="IPR007110">
    <property type="entry name" value="Ig-like_dom"/>
</dbReference>
<keyword evidence="11" id="KW-1185">Reference proteome</keyword>
<organism evidence="10 11">
    <name type="scientific">Xyrichtys novacula</name>
    <name type="common">Pearly razorfish</name>
    <name type="synonym">Hemipteronotus novacula</name>
    <dbReference type="NCBI Taxonomy" id="13765"/>
    <lineage>
        <taxon>Eukaryota</taxon>
        <taxon>Metazoa</taxon>
        <taxon>Chordata</taxon>
        <taxon>Craniata</taxon>
        <taxon>Vertebrata</taxon>
        <taxon>Euteleostomi</taxon>
        <taxon>Actinopterygii</taxon>
        <taxon>Neopterygii</taxon>
        <taxon>Teleostei</taxon>
        <taxon>Neoteleostei</taxon>
        <taxon>Acanthomorphata</taxon>
        <taxon>Eupercaria</taxon>
        <taxon>Labriformes</taxon>
        <taxon>Labridae</taxon>
        <taxon>Xyrichtys</taxon>
    </lineage>
</organism>
<feature type="disulfide bond" evidence="5">
    <location>
        <begin position="411"/>
        <end position="421"/>
    </location>
</feature>
<reference evidence="10" key="1">
    <citation type="submission" date="2023-08" db="EMBL/GenBank/DDBJ databases">
        <authorList>
            <person name="Alioto T."/>
            <person name="Alioto T."/>
            <person name="Gomez Garrido J."/>
        </authorList>
    </citation>
    <scope>NUCLEOTIDE SEQUENCE</scope>
</reference>
<dbReference type="PROSITE" id="PS50287">
    <property type="entry name" value="SRCR_2"/>
    <property type="match status" value="5"/>
</dbReference>
<keyword evidence="6" id="KW-0472">Membrane</keyword>
<feature type="signal peptide" evidence="7">
    <location>
        <begin position="1"/>
        <end position="27"/>
    </location>
</feature>
<dbReference type="GO" id="GO:0004252">
    <property type="term" value="F:serine-type endopeptidase activity"/>
    <property type="evidence" value="ECO:0007669"/>
    <property type="project" value="TreeGrafter"/>
</dbReference>
<feature type="disulfide bond" evidence="5">
    <location>
        <begin position="172"/>
        <end position="233"/>
    </location>
</feature>
<feature type="domain" description="SRCR" evidence="8">
    <location>
        <begin position="238"/>
        <end position="338"/>
    </location>
</feature>
<dbReference type="InterPro" id="IPR036772">
    <property type="entry name" value="SRCR-like_dom_sf"/>
</dbReference>
<feature type="domain" description="SRCR" evidence="8">
    <location>
        <begin position="446"/>
        <end position="546"/>
    </location>
</feature>
<protein>
    <submittedName>
        <fullName evidence="10">Deleted in malignant brain tumors 1 protein-like</fullName>
    </submittedName>
</protein>
<dbReference type="PRINTS" id="PR00258">
    <property type="entry name" value="SPERACTRCPTR"/>
</dbReference>
<evidence type="ECO:0000259" key="9">
    <source>
        <dbReference type="PROSITE" id="PS50835"/>
    </source>
</evidence>
<dbReference type="SMART" id="SM00202">
    <property type="entry name" value="SR"/>
    <property type="match status" value="5"/>
</dbReference>
<feature type="disulfide bond" evidence="5">
    <location>
        <begin position="68"/>
        <end position="129"/>
    </location>
</feature>
<gene>
    <name evidence="10" type="ORF">XNOV1_A037201</name>
</gene>
<keyword evidence="6" id="KW-1133">Transmembrane helix</keyword>
<dbReference type="FunFam" id="3.10.250.10:FF:000002">
    <property type="entry name" value="Scavenger receptor cysteine-rich type 1 protein M130"/>
    <property type="match status" value="1"/>
</dbReference>
<dbReference type="PROSITE" id="PS50835">
    <property type="entry name" value="IG_LIKE"/>
    <property type="match status" value="1"/>
</dbReference>
<proteinExistence type="predicted"/>
<dbReference type="AlphaFoldDB" id="A0AAV1FDZ2"/>
<evidence type="ECO:0000256" key="5">
    <source>
        <dbReference type="PROSITE-ProRule" id="PRU00196"/>
    </source>
</evidence>
<evidence type="ECO:0000256" key="7">
    <source>
        <dbReference type="SAM" id="SignalP"/>
    </source>
</evidence>
<dbReference type="GO" id="GO:0031638">
    <property type="term" value="P:zymogen activation"/>
    <property type="evidence" value="ECO:0007669"/>
    <property type="project" value="TreeGrafter"/>
</dbReference>
<dbReference type="Proteomes" id="UP001178508">
    <property type="component" value="Chromosome 6"/>
</dbReference>
<feature type="disulfide bond" evidence="5">
    <location>
        <begin position="380"/>
        <end position="441"/>
    </location>
</feature>
<keyword evidence="2" id="KW-0677">Repeat</keyword>
<dbReference type="Pfam" id="PF00530">
    <property type="entry name" value="SRCR"/>
    <property type="match status" value="5"/>
</dbReference>
<feature type="disulfide bond" evidence="5">
    <location>
        <begin position="367"/>
        <end position="431"/>
    </location>
</feature>
<evidence type="ECO:0000259" key="8">
    <source>
        <dbReference type="PROSITE" id="PS50287"/>
    </source>
</evidence>
<feature type="disulfide bond" evidence="5">
    <location>
        <begin position="307"/>
        <end position="317"/>
    </location>
</feature>
<keyword evidence="6" id="KW-0812">Transmembrane</keyword>
<evidence type="ECO:0000313" key="10">
    <source>
        <dbReference type="EMBL" id="CAJ1059209.1"/>
    </source>
</evidence>
<feature type="disulfide bond" evidence="5">
    <location>
        <begin position="203"/>
        <end position="213"/>
    </location>
</feature>
<dbReference type="SUPFAM" id="SSF56487">
    <property type="entry name" value="SRCR-like"/>
    <property type="match status" value="5"/>
</dbReference>
<name>A0AAV1FDZ2_XYRNO</name>
<evidence type="ECO:0000313" key="11">
    <source>
        <dbReference type="Proteomes" id="UP001178508"/>
    </source>
</evidence>
<dbReference type="EMBL" id="OY660869">
    <property type="protein sequence ID" value="CAJ1059209.1"/>
    <property type="molecule type" value="Genomic_DNA"/>
</dbReference>
<feature type="chain" id="PRO_5043830296" evidence="7">
    <location>
        <begin position="28"/>
        <end position="722"/>
    </location>
</feature>
<feature type="domain" description="SRCR" evidence="8">
    <location>
        <begin position="134"/>
        <end position="234"/>
    </location>
</feature>
<dbReference type="InterPro" id="IPR001190">
    <property type="entry name" value="SRCR"/>
</dbReference>
<feature type="disulfide bond" evidence="5">
    <location>
        <begin position="515"/>
        <end position="525"/>
    </location>
</feature>
<feature type="disulfide bond" evidence="5">
    <location>
        <begin position="159"/>
        <end position="223"/>
    </location>
</feature>
<feature type="disulfide bond" evidence="5">
    <location>
        <begin position="276"/>
        <end position="337"/>
    </location>
</feature>
<feature type="disulfide bond" evidence="5">
    <location>
        <begin position="471"/>
        <end position="535"/>
    </location>
</feature>
<dbReference type="GO" id="GO:0005886">
    <property type="term" value="C:plasma membrane"/>
    <property type="evidence" value="ECO:0007669"/>
    <property type="project" value="TreeGrafter"/>
</dbReference>
<keyword evidence="4" id="KW-0325">Glycoprotein</keyword>
<feature type="transmembrane region" description="Helical" evidence="6">
    <location>
        <begin position="658"/>
        <end position="681"/>
    </location>
</feature>
<dbReference type="Gene3D" id="3.10.250.10">
    <property type="entry name" value="SRCR-like domain"/>
    <property type="match status" value="5"/>
</dbReference>
<feature type="domain" description="SRCR" evidence="8">
    <location>
        <begin position="30"/>
        <end position="130"/>
    </location>
</feature>
<evidence type="ECO:0000256" key="6">
    <source>
        <dbReference type="SAM" id="Phobius"/>
    </source>
</evidence>